<dbReference type="RefSeq" id="WP_189629163.1">
    <property type="nucleotide sequence ID" value="NZ_BNAG01000001.1"/>
</dbReference>
<proteinExistence type="predicted"/>
<dbReference type="Proteomes" id="UP000658258">
    <property type="component" value="Unassembled WGS sequence"/>
</dbReference>
<sequence length="410" mass="44327">MKGLRRLYGLGLLTVILTVAACSDSDDTLPTVEAPATYTFERNGQSTVSFSGQTTRIQMATELVSAMKDFDNSTEALLLEMFRNETANGGDANPFSNADLNASTKSVRSKTGASKDYFFTNATEAAQIKADFEGWISAQVSEVFPAENQIATPGNPGQLADGSSTRYVNGKGLEYDQAVNKGLIGALMLDQMLNNYLSVSVLDEADNRANNDNEVLVEGKMYTTMEHKWDEAYGYLFGTAANAADPVATIGSSDAFLNKYLGRVEGDPDFAGIAQEVYDALKLGRAAIVAGEYEVRDAQAAIVRQKLSEVIAIRAIYYLQQGKNALAQDPPAYGTAFHDLSEGFGFLYSLRFTRQPQGDMPYFTKAEVDGFIQAVYGSTNGFWDVDATTLDNVSGQIAAKFDFTVAQAGN</sequence>
<evidence type="ECO:0000256" key="1">
    <source>
        <dbReference type="SAM" id="SignalP"/>
    </source>
</evidence>
<reference evidence="3" key="1">
    <citation type="journal article" date="2019" name="Int. J. Syst. Evol. Microbiol.">
        <title>The Global Catalogue of Microorganisms (GCM) 10K type strain sequencing project: providing services to taxonomists for standard genome sequencing and annotation.</title>
        <authorList>
            <consortium name="The Broad Institute Genomics Platform"/>
            <consortium name="The Broad Institute Genome Sequencing Center for Infectious Disease"/>
            <person name="Wu L."/>
            <person name="Ma J."/>
        </authorList>
    </citation>
    <scope>NUCLEOTIDE SEQUENCE [LARGE SCALE GENOMIC DNA]</scope>
    <source>
        <strain evidence="3">CGMCC 1.15111</strain>
    </source>
</reference>
<feature type="chain" id="PRO_5046810428" evidence="1">
    <location>
        <begin position="22"/>
        <end position="410"/>
    </location>
</feature>
<accession>A0ABQ3I2B6</accession>
<name>A0ABQ3I2B6_9BACT</name>
<evidence type="ECO:0000313" key="2">
    <source>
        <dbReference type="EMBL" id="GHE57597.1"/>
    </source>
</evidence>
<gene>
    <name evidence="2" type="ORF">GCM10011340_10820</name>
</gene>
<organism evidence="2 3">
    <name type="scientific">Roseivirga thermotolerans</name>
    <dbReference type="NCBI Taxonomy" id="1758176"/>
    <lineage>
        <taxon>Bacteria</taxon>
        <taxon>Pseudomonadati</taxon>
        <taxon>Bacteroidota</taxon>
        <taxon>Cytophagia</taxon>
        <taxon>Cytophagales</taxon>
        <taxon>Roseivirgaceae</taxon>
        <taxon>Roseivirga</taxon>
    </lineage>
</organism>
<keyword evidence="1" id="KW-0732">Signal</keyword>
<dbReference type="EMBL" id="BNAG01000001">
    <property type="protein sequence ID" value="GHE57597.1"/>
    <property type="molecule type" value="Genomic_DNA"/>
</dbReference>
<dbReference type="InterPro" id="IPR032331">
    <property type="entry name" value="DUF4856"/>
</dbReference>
<comment type="caution">
    <text evidence="2">The sequence shown here is derived from an EMBL/GenBank/DDBJ whole genome shotgun (WGS) entry which is preliminary data.</text>
</comment>
<evidence type="ECO:0000313" key="3">
    <source>
        <dbReference type="Proteomes" id="UP000658258"/>
    </source>
</evidence>
<dbReference type="PROSITE" id="PS51257">
    <property type="entry name" value="PROKAR_LIPOPROTEIN"/>
    <property type="match status" value="1"/>
</dbReference>
<keyword evidence="3" id="KW-1185">Reference proteome</keyword>
<protein>
    <submittedName>
        <fullName evidence="2">DUF4856 domain-containing protein</fullName>
    </submittedName>
</protein>
<feature type="signal peptide" evidence="1">
    <location>
        <begin position="1"/>
        <end position="21"/>
    </location>
</feature>
<dbReference type="Pfam" id="PF16148">
    <property type="entry name" value="DUF4856"/>
    <property type="match status" value="1"/>
</dbReference>